<dbReference type="AlphaFoldDB" id="A0A543A0V2"/>
<reference evidence="1 2" key="1">
    <citation type="submission" date="2019-06" db="EMBL/GenBank/DDBJ databases">
        <title>Sequencing the genomes of 1000 actinobacteria strains.</title>
        <authorList>
            <person name="Klenk H.-P."/>
        </authorList>
    </citation>
    <scope>NUCLEOTIDE SEQUENCE [LARGE SCALE GENOMIC DNA]</scope>
    <source>
        <strain evidence="1 2">DSM 25218</strain>
    </source>
</reference>
<dbReference type="OrthoDB" id="2302572at2"/>
<evidence type="ECO:0000313" key="1">
    <source>
        <dbReference type="EMBL" id="TQL66223.1"/>
    </source>
</evidence>
<gene>
    <name evidence="1" type="ORF">FB381_0072</name>
</gene>
<keyword evidence="2" id="KW-1185">Reference proteome</keyword>
<dbReference type="Proteomes" id="UP000320209">
    <property type="component" value="Unassembled WGS sequence"/>
</dbReference>
<evidence type="ECO:0000313" key="2">
    <source>
        <dbReference type="Proteomes" id="UP000320209"/>
    </source>
</evidence>
<sequence>MATPLSELLPQIVTLNVPDQPFSYFAQGDQIIGWWDIAKVTSLYPTQVTHADESYRLTVTLDERNGTFDYNDFRRSSNWKAGATSDGFKIGGEMEWHSGQRTEKSWTFQLGGLNRSSVGGSEPEVGTGPVVYSFETSRIKEPLFGWLQSHGWQHKGVLGKFFAR</sequence>
<dbReference type="EMBL" id="VFOV01000001">
    <property type="protein sequence ID" value="TQL66223.1"/>
    <property type="molecule type" value="Genomic_DNA"/>
</dbReference>
<name>A0A543A0V2_9ACTN</name>
<dbReference type="RefSeq" id="WP_141778448.1">
    <property type="nucleotide sequence ID" value="NZ_VFOV01000001.1"/>
</dbReference>
<accession>A0A543A0V2</accession>
<protein>
    <submittedName>
        <fullName evidence="1">Uncharacterized protein</fullName>
    </submittedName>
</protein>
<proteinExistence type="predicted"/>
<comment type="caution">
    <text evidence="1">The sequence shown here is derived from an EMBL/GenBank/DDBJ whole genome shotgun (WGS) entry which is preliminary data.</text>
</comment>
<organism evidence="1 2">
    <name type="scientific">Nocardioides albertanoniae</name>
    <dbReference type="NCBI Taxonomy" id="1175486"/>
    <lineage>
        <taxon>Bacteria</taxon>
        <taxon>Bacillati</taxon>
        <taxon>Actinomycetota</taxon>
        <taxon>Actinomycetes</taxon>
        <taxon>Propionibacteriales</taxon>
        <taxon>Nocardioidaceae</taxon>
        <taxon>Nocardioides</taxon>
    </lineage>
</organism>